<evidence type="ECO:0000256" key="1">
    <source>
        <dbReference type="SAM" id="SignalP"/>
    </source>
</evidence>
<organism evidence="2 3">
    <name type="scientific">Pseudoduganella dura</name>
    <dbReference type="NCBI Taxonomy" id="321982"/>
    <lineage>
        <taxon>Bacteria</taxon>
        <taxon>Pseudomonadati</taxon>
        <taxon>Pseudomonadota</taxon>
        <taxon>Betaproteobacteria</taxon>
        <taxon>Burkholderiales</taxon>
        <taxon>Oxalobacteraceae</taxon>
        <taxon>Telluria group</taxon>
        <taxon>Pseudoduganella</taxon>
    </lineage>
</organism>
<evidence type="ECO:0000313" key="3">
    <source>
        <dbReference type="Proteomes" id="UP000431684"/>
    </source>
</evidence>
<keyword evidence="3" id="KW-1185">Reference proteome</keyword>
<evidence type="ECO:0008006" key="4">
    <source>
        <dbReference type="Google" id="ProtNLM"/>
    </source>
</evidence>
<dbReference type="AlphaFoldDB" id="A0A6I3XJU1"/>
<dbReference type="EMBL" id="WNWM01000002">
    <property type="protein sequence ID" value="MUI15796.1"/>
    <property type="molecule type" value="Genomic_DNA"/>
</dbReference>
<feature type="chain" id="PRO_5026095550" description="PEP-CTERM sorting domain-containing protein" evidence="1">
    <location>
        <begin position="24"/>
        <end position="290"/>
    </location>
</feature>
<comment type="caution">
    <text evidence="2">The sequence shown here is derived from an EMBL/GenBank/DDBJ whole genome shotgun (WGS) entry which is preliminary data.</text>
</comment>
<dbReference type="RefSeq" id="WP_155711438.1">
    <property type="nucleotide sequence ID" value="NZ_BMWU01000010.1"/>
</dbReference>
<protein>
    <recommendedName>
        <fullName evidence="4">PEP-CTERM sorting domain-containing protein</fullName>
    </recommendedName>
</protein>
<gene>
    <name evidence="2" type="ORF">GJV26_25550</name>
</gene>
<feature type="signal peptide" evidence="1">
    <location>
        <begin position="1"/>
        <end position="23"/>
    </location>
</feature>
<name>A0A6I3XJU1_9BURK</name>
<reference evidence="2 3" key="1">
    <citation type="submission" date="2019-11" db="EMBL/GenBank/DDBJ databases">
        <title>Draft Genome Sequences of Six Type Strains of the Genus Massilia.</title>
        <authorList>
            <person name="Miess H."/>
            <person name="Frediansyah A."/>
            <person name="Goeker M."/>
            <person name="Gross H."/>
        </authorList>
    </citation>
    <scope>NUCLEOTIDE SEQUENCE [LARGE SCALE GENOMIC DNA]</scope>
    <source>
        <strain evidence="2 3">DSM 17513</strain>
    </source>
</reference>
<dbReference type="OrthoDB" id="8754948at2"/>
<proteinExistence type="predicted"/>
<keyword evidence="1" id="KW-0732">Signal</keyword>
<accession>A0A6I3XJU1</accession>
<sequence>MKTVPLLCSVATLLGAAPAAAPAAEAGATLGPLTFILVDLDLTDGVSPSMTFIGTSGSASAPGAASYLALGGAALETHVPTWTHPAPIGHAIDRSTAELAAAAQLSLSGRASPTGAMLAGAVSTQVLAPAPGLRAESRMTGDTGETAFTLSPNTGAFFSVEYDVSLATEPPPGAGERLEAGAAAVWLRATGLGGAYDEVRWLNHVPDGTGFLSLALRNQTGFDQGGTFSYGAELRVVSITPVPEPGMVPMLGAGLALLAGLAGRRAGTYAALSRFARRRRASFGSAISGR</sequence>
<evidence type="ECO:0000313" key="2">
    <source>
        <dbReference type="EMBL" id="MUI15796.1"/>
    </source>
</evidence>
<dbReference type="Proteomes" id="UP000431684">
    <property type="component" value="Unassembled WGS sequence"/>
</dbReference>